<dbReference type="AlphaFoldDB" id="A0A0N4ZNE3"/>
<feature type="coiled-coil region" evidence="1">
    <location>
        <begin position="199"/>
        <end position="268"/>
    </location>
</feature>
<keyword evidence="2" id="KW-1185">Reference proteome</keyword>
<evidence type="ECO:0000256" key="1">
    <source>
        <dbReference type="SAM" id="Coils"/>
    </source>
</evidence>
<organism evidence="2 3">
    <name type="scientific">Parastrongyloides trichosuri</name>
    <name type="common">Possum-specific nematode worm</name>
    <dbReference type="NCBI Taxonomy" id="131310"/>
    <lineage>
        <taxon>Eukaryota</taxon>
        <taxon>Metazoa</taxon>
        <taxon>Ecdysozoa</taxon>
        <taxon>Nematoda</taxon>
        <taxon>Chromadorea</taxon>
        <taxon>Rhabditida</taxon>
        <taxon>Tylenchina</taxon>
        <taxon>Panagrolaimomorpha</taxon>
        <taxon>Strongyloidoidea</taxon>
        <taxon>Strongyloididae</taxon>
        <taxon>Parastrongyloides</taxon>
    </lineage>
</organism>
<dbReference type="Proteomes" id="UP000038045">
    <property type="component" value="Unplaced"/>
</dbReference>
<keyword evidence="1" id="KW-0175">Coiled coil</keyword>
<dbReference type="WBParaSite" id="PTRK_0001005700.1">
    <property type="protein sequence ID" value="PTRK_0001005700.1"/>
    <property type="gene ID" value="PTRK_0001005700"/>
</dbReference>
<evidence type="ECO:0000313" key="2">
    <source>
        <dbReference type="Proteomes" id="UP000038045"/>
    </source>
</evidence>
<name>A0A0N4ZNE3_PARTI</name>
<accession>A0A0N4ZNE3</accession>
<evidence type="ECO:0000313" key="3">
    <source>
        <dbReference type="WBParaSite" id="PTRK_0001005700.1"/>
    </source>
</evidence>
<sequence length="474" mass="54947">MATHTNIANYISKFNDRFQNLNLTSEEISRGATKNKFISKMHFIYTEAVSGPFSPGTKENKVDGMYPDEIINASQKDRQARELTVALSRYTGTEDETAFRRFFAPDSSFICNVFKMLDSLLCASDALHDDCRKQTNDCTKGAEEMYQLNSFIAALKEEMSDDPIDAISRANEERNGVINEKKAVMDRCVSLKEEVYGKKEQINAEKETLKGHIAKLEKLKDRKNHYEHLQKCEEAKIVPDIDALFEDKKRLLDEEKVVQADADKLRNKLDQLYRTESKCNEITSEMEYLNKELSLAEIKVSELCKKSDEIVKADDEIKRFQDNIIELKRELNDKHNILKDINDDDMKVKQEFEEQISAIKVDVNALYEEHQEVFASKTKELDDASEMRKKKDEIKKEMELAKENMKTEVAKINENFAEHKIMKENFCSEILKLKTSAKECLNDDTYSKKISELKALQTLDKQLVFYKRNCTENM</sequence>
<dbReference type="STRING" id="131310.A0A0N4ZNE3"/>
<protein>
    <submittedName>
        <fullName evidence="3">DHR10 domain-containing protein</fullName>
    </submittedName>
</protein>
<reference evidence="3" key="1">
    <citation type="submission" date="2017-02" db="UniProtKB">
        <authorList>
            <consortium name="WormBaseParasite"/>
        </authorList>
    </citation>
    <scope>IDENTIFICATION</scope>
</reference>
<proteinExistence type="predicted"/>
<feature type="coiled-coil region" evidence="1">
    <location>
        <begin position="310"/>
        <end position="415"/>
    </location>
</feature>